<proteinExistence type="predicted"/>
<name>A0A4U1JFG7_9BACT</name>
<dbReference type="InterPro" id="IPR002524">
    <property type="entry name" value="Cation_efflux"/>
</dbReference>
<evidence type="ECO:0000256" key="1">
    <source>
        <dbReference type="ARBA" id="ARBA00004141"/>
    </source>
</evidence>
<evidence type="ECO:0000256" key="6">
    <source>
        <dbReference type="SAM" id="Phobius"/>
    </source>
</evidence>
<dbReference type="AlphaFoldDB" id="A0A4U1JFG7"/>
<keyword evidence="3 6" id="KW-0812">Transmembrane</keyword>
<dbReference type="OrthoDB" id="9806522at2"/>
<evidence type="ECO:0000313" key="9">
    <source>
        <dbReference type="Proteomes" id="UP000309215"/>
    </source>
</evidence>
<feature type="domain" description="Cation efflux protein transmembrane" evidence="7">
    <location>
        <begin position="66"/>
        <end position="270"/>
    </location>
</feature>
<dbReference type="InterPro" id="IPR036837">
    <property type="entry name" value="Cation_efflux_CTD_sf"/>
</dbReference>
<keyword evidence="5 6" id="KW-0472">Membrane</keyword>
<dbReference type="GO" id="GO:0016020">
    <property type="term" value="C:membrane"/>
    <property type="evidence" value="ECO:0007669"/>
    <property type="project" value="UniProtKB-SubCell"/>
</dbReference>
<dbReference type="GO" id="GO:0008324">
    <property type="term" value="F:monoatomic cation transmembrane transporter activity"/>
    <property type="evidence" value="ECO:0007669"/>
    <property type="project" value="InterPro"/>
</dbReference>
<evidence type="ECO:0000256" key="3">
    <source>
        <dbReference type="ARBA" id="ARBA00022692"/>
    </source>
</evidence>
<evidence type="ECO:0000313" key="8">
    <source>
        <dbReference type="EMBL" id="TKD09775.1"/>
    </source>
</evidence>
<keyword evidence="4 6" id="KW-1133">Transmembrane helix</keyword>
<dbReference type="PANTHER" id="PTHR13414">
    <property type="entry name" value="HUEL-CATION TRANSPORTER"/>
    <property type="match status" value="1"/>
</dbReference>
<reference evidence="8 9" key="1">
    <citation type="submission" date="2019-04" db="EMBL/GenBank/DDBJ databases">
        <authorList>
            <person name="Li Y."/>
            <person name="Wang J."/>
        </authorList>
    </citation>
    <scope>NUCLEOTIDE SEQUENCE [LARGE SCALE GENOMIC DNA]</scope>
    <source>
        <strain evidence="8 9">DSM 14668</strain>
    </source>
</reference>
<comment type="caution">
    <text evidence="8">The sequence shown here is derived from an EMBL/GenBank/DDBJ whole genome shotgun (WGS) entry which is preliminary data.</text>
</comment>
<dbReference type="EMBL" id="SSMQ01000009">
    <property type="protein sequence ID" value="TKD09775.1"/>
    <property type="molecule type" value="Genomic_DNA"/>
</dbReference>
<evidence type="ECO:0000256" key="5">
    <source>
        <dbReference type="ARBA" id="ARBA00023136"/>
    </source>
</evidence>
<dbReference type="Proteomes" id="UP000309215">
    <property type="component" value="Unassembled WGS sequence"/>
</dbReference>
<evidence type="ECO:0000256" key="2">
    <source>
        <dbReference type="ARBA" id="ARBA00022448"/>
    </source>
</evidence>
<dbReference type="GO" id="GO:0006829">
    <property type="term" value="P:zinc ion transport"/>
    <property type="evidence" value="ECO:0007669"/>
    <property type="project" value="InterPro"/>
</dbReference>
<feature type="transmembrane region" description="Helical" evidence="6">
    <location>
        <begin position="129"/>
        <end position="150"/>
    </location>
</feature>
<organism evidence="8 9">
    <name type="scientific">Polyangium fumosum</name>
    <dbReference type="NCBI Taxonomy" id="889272"/>
    <lineage>
        <taxon>Bacteria</taxon>
        <taxon>Pseudomonadati</taxon>
        <taxon>Myxococcota</taxon>
        <taxon>Polyangia</taxon>
        <taxon>Polyangiales</taxon>
        <taxon>Polyangiaceae</taxon>
        <taxon>Polyangium</taxon>
    </lineage>
</organism>
<gene>
    <name evidence="8" type="ORF">E8A74_11485</name>
</gene>
<dbReference type="InterPro" id="IPR040177">
    <property type="entry name" value="SLC30A9"/>
</dbReference>
<feature type="transmembrane region" description="Helical" evidence="6">
    <location>
        <begin position="243"/>
        <end position="264"/>
    </location>
</feature>
<protein>
    <submittedName>
        <fullName evidence="8">Cation diffusion facilitator family transporter</fullName>
    </submittedName>
</protein>
<dbReference type="PANTHER" id="PTHR13414:SF9">
    <property type="entry name" value="PROTON-COUPLED ZINC ANTIPORTER SLC30A9, MITOCHONDRIAL"/>
    <property type="match status" value="1"/>
</dbReference>
<dbReference type="InterPro" id="IPR027469">
    <property type="entry name" value="Cation_efflux_TMD_sf"/>
</dbReference>
<dbReference type="SUPFAM" id="SSF160240">
    <property type="entry name" value="Cation efflux protein cytoplasmic domain-like"/>
    <property type="match status" value="1"/>
</dbReference>
<accession>A0A4U1JFG7</accession>
<dbReference type="Pfam" id="PF01545">
    <property type="entry name" value="Cation_efflux"/>
    <property type="match status" value="1"/>
</dbReference>
<evidence type="ECO:0000256" key="4">
    <source>
        <dbReference type="ARBA" id="ARBA00022989"/>
    </source>
</evidence>
<dbReference type="SUPFAM" id="SSF161111">
    <property type="entry name" value="Cation efflux protein transmembrane domain-like"/>
    <property type="match status" value="1"/>
</dbReference>
<feature type="transmembrane region" description="Helical" evidence="6">
    <location>
        <begin position="211"/>
        <end position="237"/>
    </location>
</feature>
<keyword evidence="9" id="KW-1185">Reference proteome</keyword>
<evidence type="ECO:0000259" key="7">
    <source>
        <dbReference type="Pfam" id="PF01545"/>
    </source>
</evidence>
<dbReference type="NCBIfam" id="TIGR01297">
    <property type="entry name" value="CDF"/>
    <property type="match status" value="1"/>
</dbReference>
<feature type="transmembrane region" description="Helical" evidence="6">
    <location>
        <begin position="165"/>
        <end position="184"/>
    </location>
</feature>
<dbReference type="Gene3D" id="1.20.1510.10">
    <property type="entry name" value="Cation efflux protein transmembrane domain"/>
    <property type="match status" value="1"/>
</dbReference>
<dbReference type="InterPro" id="IPR058533">
    <property type="entry name" value="Cation_efflux_TM"/>
</dbReference>
<comment type="subcellular location">
    <subcellularLocation>
        <location evidence="1">Membrane</location>
        <topology evidence="1">Multi-pass membrane protein</topology>
    </subcellularLocation>
</comment>
<sequence>MLPERRLSVSEPAVSAWGLRSASRAAPPNPQHALACWGFSFSGPARDTRAAVSSSEDHSTSHIVQSLLTNLAIAAGKGVVAFLTGSGALLAETLHSAADCGNQLLLLLGVNRARKKPDASHPLGYGRSLYFWSFLVALLLFSGGGVFSIYEGIHKLGHPEPVEKVHLGLGILGFSLLLEGNATISNIREMNKRRGQKPFFQYLKDTKDSDLVVVFGENAAASLGLVLASIALAAAYVTGDPKWDAVGSVAIGVVLVAVAVFLAVEIMSLLIGESADPEVEVAVRQAVAAHPKIDRVLHVITMQQGPGEVLVAVKVSFYEGVTTNEVCTAINEFEASLRHRRSDVRWCFVEPDIPRTAQVA</sequence>
<keyword evidence="2" id="KW-0813">Transport</keyword>